<protein>
    <recommendedName>
        <fullName evidence="2">DUF6534 domain-containing protein</fullName>
    </recommendedName>
</protein>
<gene>
    <name evidence="3" type="ORF">BD410DRAFT_183005</name>
</gene>
<sequence length="209" mass="23630">MPSLTIDNTLGAAFLGLVFATALYGMLTLQTYIYYQHYPTDRPTLKSLIAILWLMNTFHMILLVLTLYHYLIRNFGSYEALAVTTWELNIHVFTNCFIAFLVQLFFALRVWKVSEGNRALTGLIVFFACCALGFGSTTTIKSFSLLRFSRLPQIEWIVGMSLGSTAVCDILITMGLCYLLNRSRTHFKRTDSIINTLIAYSLCTGLLTT</sequence>
<evidence type="ECO:0000313" key="3">
    <source>
        <dbReference type="EMBL" id="TDL22929.1"/>
    </source>
</evidence>
<feature type="transmembrane region" description="Helical" evidence="1">
    <location>
        <begin position="47"/>
        <end position="70"/>
    </location>
</feature>
<evidence type="ECO:0000313" key="4">
    <source>
        <dbReference type="Proteomes" id="UP000294933"/>
    </source>
</evidence>
<feature type="transmembrane region" description="Helical" evidence="1">
    <location>
        <begin position="156"/>
        <end position="180"/>
    </location>
</feature>
<keyword evidence="1" id="KW-1133">Transmembrane helix</keyword>
<evidence type="ECO:0000259" key="2">
    <source>
        <dbReference type="Pfam" id="PF20152"/>
    </source>
</evidence>
<evidence type="ECO:0000256" key="1">
    <source>
        <dbReference type="SAM" id="Phobius"/>
    </source>
</evidence>
<keyword evidence="1" id="KW-0812">Transmembrane</keyword>
<reference evidence="3 4" key="1">
    <citation type="submission" date="2018-06" db="EMBL/GenBank/DDBJ databases">
        <title>A transcriptomic atlas of mushroom development highlights an independent origin of complex multicellularity.</title>
        <authorList>
            <consortium name="DOE Joint Genome Institute"/>
            <person name="Krizsan K."/>
            <person name="Almasi E."/>
            <person name="Merenyi Z."/>
            <person name="Sahu N."/>
            <person name="Viragh M."/>
            <person name="Koszo T."/>
            <person name="Mondo S."/>
            <person name="Kiss B."/>
            <person name="Balint B."/>
            <person name="Kues U."/>
            <person name="Barry K."/>
            <person name="Hegedus J.C."/>
            <person name="Henrissat B."/>
            <person name="Johnson J."/>
            <person name="Lipzen A."/>
            <person name="Ohm R."/>
            <person name="Nagy I."/>
            <person name="Pangilinan J."/>
            <person name="Yan J."/>
            <person name="Xiong Y."/>
            <person name="Grigoriev I.V."/>
            <person name="Hibbett D.S."/>
            <person name="Nagy L.G."/>
        </authorList>
    </citation>
    <scope>NUCLEOTIDE SEQUENCE [LARGE SCALE GENOMIC DNA]</scope>
    <source>
        <strain evidence="3 4">SZMC22713</strain>
    </source>
</reference>
<feature type="transmembrane region" description="Helical" evidence="1">
    <location>
        <begin position="123"/>
        <end position="144"/>
    </location>
</feature>
<dbReference type="Pfam" id="PF20152">
    <property type="entry name" value="DUF6534"/>
    <property type="match status" value="1"/>
</dbReference>
<dbReference type="AlphaFoldDB" id="A0A4Y7Q7P9"/>
<name>A0A4Y7Q7P9_9AGAM</name>
<dbReference type="InterPro" id="IPR045339">
    <property type="entry name" value="DUF6534"/>
</dbReference>
<dbReference type="STRING" id="50990.A0A4Y7Q7P9"/>
<dbReference type="OrthoDB" id="2535105at2759"/>
<dbReference type="EMBL" id="ML170172">
    <property type="protein sequence ID" value="TDL22929.1"/>
    <property type="molecule type" value="Genomic_DNA"/>
</dbReference>
<accession>A0A4Y7Q7P9</accession>
<dbReference type="PANTHER" id="PTHR40465:SF1">
    <property type="entry name" value="DUF6534 DOMAIN-CONTAINING PROTEIN"/>
    <property type="match status" value="1"/>
</dbReference>
<proteinExistence type="predicted"/>
<feature type="transmembrane region" description="Helical" evidence="1">
    <location>
        <begin position="12"/>
        <end position="35"/>
    </location>
</feature>
<dbReference type="Proteomes" id="UP000294933">
    <property type="component" value="Unassembled WGS sequence"/>
</dbReference>
<feature type="domain" description="DUF6534" evidence="2">
    <location>
        <begin position="165"/>
        <end position="209"/>
    </location>
</feature>
<feature type="transmembrane region" description="Helical" evidence="1">
    <location>
        <begin position="90"/>
        <end position="111"/>
    </location>
</feature>
<keyword evidence="1" id="KW-0472">Membrane</keyword>
<organism evidence="3 4">
    <name type="scientific">Rickenella mellea</name>
    <dbReference type="NCBI Taxonomy" id="50990"/>
    <lineage>
        <taxon>Eukaryota</taxon>
        <taxon>Fungi</taxon>
        <taxon>Dikarya</taxon>
        <taxon>Basidiomycota</taxon>
        <taxon>Agaricomycotina</taxon>
        <taxon>Agaricomycetes</taxon>
        <taxon>Hymenochaetales</taxon>
        <taxon>Rickenellaceae</taxon>
        <taxon>Rickenella</taxon>
    </lineage>
</organism>
<dbReference type="VEuPathDB" id="FungiDB:BD410DRAFT_183005"/>
<keyword evidence="4" id="KW-1185">Reference proteome</keyword>
<dbReference type="PANTHER" id="PTHR40465">
    <property type="entry name" value="CHROMOSOME 1, WHOLE GENOME SHOTGUN SEQUENCE"/>
    <property type="match status" value="1"/>
</dbReference>